<accession>G8PE05</accession>
<evidence type="ECO:0000256" key="4">
    <source>
        <dbReference type="ARBA" id="ARBA00051722"/>
    </source>
</evidence>
<dbReference type="PATRIC" id="fig|701521.8.peg.1170"/>
<evidence type="ECO:0000313" key="7">
    <source>
        <dbReference type="Proteomes" id="UP000005444"/>
    </source>
</evidence>
<keyword evidence="3 5" id="KW-0904">Protein phosphatase</keyword>
<dbReference type="HOGENOM" id="CLU_085966_1_0_9"/>
<dbReference type="EC" id="3.1.3.48" evidence="5"/>
<reference evidence="6 7" key="1">
    <citation type="journal article" date="2012" name="J. Bacteriol.">
        <title>Complete Genome Sequence of the Beer Spoilage Organism Pediococcus claussenii ATCC BAA-344T.</title>
        <authorList>
            <person name="Pittet V."/>
            <person name="Abegunde T."/>
            <person name="Marfleet T."/>
            <person name="Haakensen M."/>
            <person name="Morrow K."/>
            <person name="Jayaprakash T."/>
            <person name="Schroeder K."/>
            <person name="Trost B."/>
            <person name="Byrns S."/>
            <person name="Bergsveinson J."/>
            <person name="Kusalik A."/>
            <person name="Ziola B."/>
        </authorList>
    </citation>
    <scope>NUCLEOTIDE SEQUENCE [LARGE SCALE GENOMIC DNA]</scope>
    <source>
        <strain evidence="6 7">ATCC BAA-344</strain>
    </source>
</reference>
<comment type="similarity">
    <text evidence="1 5">Belongs to the metallo-dependent hydrolases superfamily. CpsB/CapC family.</text>
</comment>
<dbReference type="KEGG" id="pce:PECL_1258"/>
<keyword evidence="2 5" id="KW-0378">Hydrolase</keyword>
<evidence type="ECO:0000313" key="6">
    <source>
        <dbReference type="EMBL" id="AEV95490.1"/>
    </source>
</evidence>
<dbReference type="AlphaFoldDB" id="G8PE05"/>
<dbReference type="GO" id="GO:0004725">
    <property type="term" value="F:protein tyrosine phosphatase activity"/>
    <property type="evidence" value="ECO:0007669"/>
    <property type="project" value="UniProtKB-UniRule"/>
</dbReference>
<evidence type="ECO:0000256" key="3">
    <source>
        <dbReference type="ARBA" id="ARBA00022912"/>
    </source>
</evidence>
<proteinExistence type="inferred from homology"/>
<organism evidence="6 7">
    <name type="scientific">Pediococcus claussenii (strain ATCC BAA-344 / DSM 14800 / JCM 18046 / KCTC 3811 / LMG 21948 / P06)</name>
    <dbReference type="NCBI Taxonomy" id="701521"/>
    <lineage>
        <taxon>Bacteria</taxon>
        <taxon>Bacillati</taxon>
        <taxon>Bacillota</taxon>
        <taxon>Bacilli</taxon>
        <taxon>Lactobacillales</taxon>
        <taxon>Lactobacillaceae</taxon>
        <taxon>Pediococcus</taxon>
    </lineage>
</organism>
<dbReference type="RefSeq" id="WP_014215686.1">
    <property type="nucleotide sequence ID" value="NC_016605.1"/>
</dbReference>
<dbReference type="PANTHER" id="PTHR39181">
    <property type="entry name" value="TYROSINE-PROTEIN PHOSPHATASE YWQE"/>
    <property type="match status" value="1"/>
</dbReference>
<dbReference type="PANTHER" id="PTHR39181:SF1">
    <property type="entry name" value="TYROSINE-PROTEIN PHOSPHATASE YWQE"/>
    <property type="match status" value="1"/>
</dbReference>
<evidence type="ECO:0000256" key="1">
    <source>
        <dbReference type="ARBA" id="ARBA00005750"/>
    </source>
</evidence>
<dbReference type="Proteomes" id="UP000005444">
    <property type="component" value="Chromosome"/>
</dbReference>
<dbReference type="InterPro" id="IPR016667">
    <property type="entry name" value="Caps_polysacc_synth_CpsB/CapC"/>
</dbReference>
<evidence type="ECO:0000256" key="2">
    <source>
        <dbReference type="ARBA" id="ARBA00022801"/>
    </source>
</evidence>
<dbReference type="PIRSF" id="PIRSF016557">
    <property type="entry name" value="Caps_synth_CpsB"/>
    <property type="match status" value="1"/>
</dbReference>
<dbReference type="SUPFAM" id="SSF89550">
    <property type="entry name" value="PHP domain-like"/>
    <property type="match status" value="1"/>
</dbReference>
<sequence>MGIIDLHCHILPGVDDGSKDMGMSLDLARVAVEQGISHILVTPHHMDGEYTNHKVDVIQKTNEFQERLNEENIPLTVFPGQEVHLTGDLLAAIDADDILFMDEGGKYLLLELPHNGIPEYTEKILFELLSRGIIPVIAHPERNQGFQQNPDKLYDFVEMGCLTQVTSSSYLDVFGKKVTTLTEKIIEANLGFVFSSDAHNFRGRRFLMEEAFEKVERSDGERRMELLNFNAKAIINGDEISDEGIMRISELSEKKKHFWLF</sequence>
<dbReference type="STRING" id="701521.PECL_1258"/>
<name>G8PE05_PEDCP</name>
<dbReference type="Gene3D" id="3.20.20.140">
    <property type="entry name" value="Metal-dependent hydrolases"/>
    <property type="match status" value="1"/>
</dbReference>
<evidence type="ECO:0000256" key="5">
    <source>
        <dbReference type="PIRNR" id="PIRNR016557"/>
    </source>
</evidence>
<keyword evidence="7" id="KW-1185">Reference proteome</keyword>
<comment type="catalytic activity">
    <reaction evidence="4 5">
        <text>O-phospho-L-tyrosyl-[protein] + H2O = L-tyrosyl-[protein] + phosphate</text>
        <dbReference type="Rhea" id="RHEA:10684"/>
        <dbReference type="Rhea" id="RHEA-COMP:10136"/>
        <dbReference type="Rhea" id="RHEA-COMP:20101"/>
        <dbReference type="ChEBI" id="CHEBI:15377"/>
        <dbReference type="ChEBI" id="CHEBI:43474"/>
        <dbReference type="ChEBI" id="CHEBI:46858"/>
        <dbReference type="ChEBI" id="CHEBI:61978"/>
        <dbReference type="EC" id="3.1.3.48"/>
    </reaction>
</comment>
<dbReference type="eggNOG" id="COG4464">
    <property type="taxonomic scope" value="Bacteria"/>
</dbReference>
<dbReference type="Pfam" id="PF19567">
    <property type="entry name" value="CpsB_CapC"/>
    <property type="match status" value="1"/>
</dbReference>
<protein>
    <recommendedName>
        <fullName evidence="5">Tyrosine-protein phosphatase</fullName>
        <ecNumber evidence="5">3.1.3.48</ecNumber>
    </recommendedName>
</protein>
<gene>
    <name evidence="6" type="primary">ywqE</name>
    <name evidence="6" type="ordered locus">PECL_1258</name>
</gene>
<dbReference type="EMBL" id="CP003137">
    <property type="protein sequence ID" value="AEV95490.1"/>
    <property type="molecule type" value="Genomic_DNA"/>
</dbReference>
<dbReference type="InterPro" id="IPR016195">
    <property type="entry name" value="Pol/histidinol_Pase-like"/>
</dbReference>
<dbReference type="GO" id="GO:0030145">
    <property type="term" value="F:manganese ion binding"/>
    <property type="evidence" value="ECO:0007669"/>
    <property type="project" value="UniProtKB-UniRule"/>
</dbReference>